<evidence type="ECO:0000313" key="4">
    <source>
        <dbReference type="Proteomes" id="UP000784294"/>
    </source>
</evidence>
<keyword evidence="2" id="KW-0732">Signal</keyword>
<feature type="chain" id="PRO_5019548761" evidence="2">
    <location>
        <begin position="16"/>
        <end position="127"/>
    </location>
</feature>
<comment type="caution">
    <text evidence="3">The sequence shown here is derived from an EMBL/GenBank/DDBJ whole genome shotgun (WGS) entry which is preliminary data.</text>
</comment>
<gene>
    <name evidence="3" type="ORF">PXEA_LOCUS27068</name>
</gene>
<evidence type="ECO:0000256" key="2">
    <source>
        <dbReference type="SAM" id="SignalP"/>
    </source>
</evidence>
<dbReference type="AlphaFoldDB" id="A0A448XCH1"/>
<feature type="signal peptide" evidence="2">
    <location>
        <begin position="1"/>
        <end position="15"/>
    </location>
</feature>
<proteinExistence type="predicted"/>
<feature type="compositionally biased region" description="Low complexity" evidence="1">
    <location>
        <begin position="64"/>
        <end position="96"/>
    </location>
</feature>
<dbReference type="Proteomes" id="UP000784294">
    <property type="component" value="Unassembled WGS sequence"/>
</dbReference>
<sequence length="127" mass="13116">MLLLPALIRAGISAGEPCPCGTWVTPAFHFTSSHLDCQILTHVQEDVKVDQVCQALEVVRLGHASEATETSSASKILVPSAASSPPLYPSSAESAPETSGTSDPLSPLLEVAAINVPLPTDPSVADT</sequence>
<feature type="region of interest" description="Disordered" evidence="1">
    <location>
        <begin position="64"/>
        <end position="106"/>
    </location>
</feature>
<name>A0A448XCH1_9PLAT</name>
<evidence type="ECO:0000313" key="3">
    <source>
        <dbReference type="EMBL" id="VEL33628.1"/>
    </source>
</evidence>
<protein>
    <submittedName>
        <fullName evidence="3">Uncharacterized protein</fullName>
    </submittedName>
</protein>
<dbReference type="OrthoDB" id="2017893at2759"/>
<dbReference type="EMBL" id="CAAALY010246111">
    <property type="protein sequence ID" value="VEL33628.1"/>
    <property type="molecule type" value="Genomic_DNA"/>
</dbReference>
<keyword evidence="4" id="KW-1185">Reference proteome</keyword>
<evidence type="ECO:0000256" key="1">
    <source>
        <dbReference type="SAM" id="MobiDB-lite"/>
    </source>
</evidence>
<accession>A0A448XCH1</accession>
<organism evidence="3 4">
    <name type="scientific">Protopolystoma xenopodis</name>
    <dbReference type="NCBI Taxonomy" id="117903"/>
    <lineage>
        <taxon>Eukaryota</taxon>
        <taxon>Metazoa</taxon>
        <taxon>Spiralia</taxon>
        <taxon>Lophotrochozoa</taxon>
        <taxon>Platyhelminthes</taxon>
        <taxon>Monogenea</taxon>
        <taxon>Polyopisthocotylea</taxon>
        <taxon>Polystomatidea</taxon>
        <taxon>Polystomatidae</taxon>
        <taxon>Protopolystoma</taxon>
    </lineage>
</organism>
<reference evidence="3" key="1">
    <citation type="submission" date="2018-11" db="EMBL/GenBank/DDBJ databases">
        <authorList>
            <consortium name="Pathogen Informatics"/>
        </authorList>
    </citation>
    <scope>NUCLEOTIDE SEQUENCE</scope>
</reference>